<name>A0AA88YKM6_PINIB</name>
<evidence type="ECO:0000259" key="6">
    <source>
        <dbReference type="PROSITE" id="PS51853"/>
    </source>
</evidence>
<feature type="domain" description="Rho-GAP" evidence="4">
    <location>
        <begin position="1686"/>
        <end position="1756"/>
    </location>
</feature>
<dbReference type="Gene3D" id="1.10.10.440">
    <property type="entry name" value="FF domain"/>
    <property type="match status" value="2"/>
</dbReference>
<evidence type="ECO:0000259" key="4">
    <source>
        <dbReference type="PROSITE" id="PS50238"/>
    </source>
</evidence>
<dbReference type="SMART" id="SM00441">
    <property type="entry name" value="FF"/>
    <property type="match status" value="2"/>
</dbReference>
<keyword evidence="2" id="KW-0677">Repeat</keyword>
<feature type="region of interest" description="Disordered" evidence="3">
    <location>
        <begin position="1648"/>
        <end position="1676"/>
    </location>
</feature>
<evidence type="ECO:0000256" key="1">
    <source>
        <dbReference type="ARBA" id="ARBA00022468"/>
    </source>
</evidence>
<dbReference type="InterPro" id="IPR036517">
    <property type="entry name" value="FF_domain_sf"/>
</dbReference>
<dbReference type="Pfam" id="PF19518">
    <property type="entry name" value="RhoGAP_pG1_pG2"/>
    <property type="match status" value="1"/>
</dbReference>
<dbReference type="SUPFAM" id="SSF52540">
    <property type="entry name" value="P-loop containing nucleoside triphosphate hydrolases"/>
    <property type="match status" value="1"/>
</dbReference>
<dbReference type="CDD" id="cd22207">
    <property type="entry name" value="pseudoGTPaseD_p190RhoGAP"/>
    <property type="match status" value="1"/>
</dbReference>
<dbReference type="InterPro" id="IPR001806">
    <property type="entry name" value="Small_GTPase"/>
</dbReference>
<sequence>MAKKVEDRTFNISVIGLSGTEAVKGMSGVGKSCLCNRFINETADKYFTEHISVLSPSDFSSRVINNDHFLYWGETTKTDEGNNFTFHVIEQTEFIDDVSFQTFKTGRLDPYHKRCVQCKVQSSEKFMYICKDQLGMETDSVYEQKVMPEGKLNIDGFICCFDVSRVQNRQLKDQVDFVILLLNGAMKTKKPIVLVTTKTDDADEMSRKELEKIVSRKEYRNINIPIVETSAHENVNVEQAFLVLAHLIDKSKRYKITPFNDAVKQRKDLLDIATEAYKKLLRLLITDSKMAWNAGRKKIEKESDFDHYVDLFGTESAKKLFRQHVRQLREEQIRRREQYFLSKLPDLLQHYLPDLDTINDRSWPSCIAYISKQSEFDRDFVLVCDEGMSWKFVSEFVDNYSETRIPFDLLGSTEAENCFRNHLNALQAEFRKKELKKAFRKVLTENPQVIPGKTLEELEIFFLGKDCFVNLQTHEREQVFEEHQADLKHRAKCEFQELLWERLDTFIHQRLFSNTSVQEDIQYITEDIQNDSRYRRLDKLPEERQLLLINHLGFMECPSRERCFFQENCAETHVQSVLEAASKTISRESQRISNVPEIEKQLNLVLLGNEGLATNTCKEIRTLFPSDKFMYYDALFSLDYRPIEDDVSLDYNAFQTDDFKPHGCICVYSSPDSLQYLTNSLEVTLKPDLTPDGEDNPLKALPCIIIQAPNSELSEKDLLKLADKGRDLAHVYHGEFIEIPIDEDPETDASQIELALLSLVRDTTNGHHQWSDEPELRIAMCMMCGDEYAVDVPLGPILNSNPTQIEYENEYNSIIIEASVDNNPQYTKQKIEVVVGSYHNFVARVFKDEEDDYQGFVLVYSPKRKASYYTMKALADNLRRFSSIIPILILAVTDNGLSSMFFHDESSKELIQEGNHLAKDLGCTFMTTTANFQQQSPIYMSFFQEAWTKRDELGESYYTDPNSPPYDEKIDKRPPAPLPKYDNYQTTKSSTSNSLSKLDLDPIYEHPWESSFNLEAAKGREHFPTKSLLYQSSPITKPKIDLDFDTAVSECYESISLIEVKRSGLVSKRHEESFTKSSYNTQHAVTSRRSFSEFGHDFHESSLDSNSKHAFPLKRNLSEGRRLLPVCRLSLTEQKIADFPFHETESSFAKFDEHSLQLNDIPPLQPLSPTSEITNILTRVNVNFDCSQSTEDSEPIYDQPTGYVHHSDSEHERPSSTSPPSYRPPSPPNGELGREQLVRPSMLRKRQGVNAAHREHYRRSFPVIEADTIRLQSYKSLEQAEPDRELHYHLKKTYSMKLAVKEEEEAWALNEPRKQKKAATFPSDVRQAMPDNDNWSESRQSTGSRNSDETVWAENDLYQRASFYDQAKPLQPPSTRRTSGGIQAPIAQPEPDIALASDYASVRDAVNFQMPENDYASVGDALPAGKLQRILSQDRKKKKEGSDSEDSEFSSLERETKNINIYSRVNRKPTPHKKKTKQKSSQDGQVYTIPVYVDEREKTHLGIRRRGNYRDKTYEKIEKYRELNTLPKSNMSTSLDGDFDLNDSGNWTLWKRKGKTKEEKRIRDEEKRKQKEEDNAPVHKSVTAMTAIHDCGFNLIEYPPYSPDLAPSDFKNSSFPKTESSDFWHTLSKSGSMGCTASITVMPYSTVKKDSTSESQPLLQDEKEKQKEQQKLQKKKKKALTESGYIKLGECQMSSSNPSVPQFVETCVEFLEEEGMNTEGIYRIPGNKQQVVDLQNKLNEGNSGVMCKPIAYRLLV</sequence>
<reference evidence="7" key="1">
    <citation type="submission" date="2019-08" db="EMBL/GenBank/DDBJ databases">
        <title>The improved chromosome-level genome for the pearl oyster Pinctada fucata martensii using PacBio sequencing and Hi-C.</title>
        <authorList>
            <person name="Zheng Z."/>
        </authorList>
    </citation>
    <scope>NUCLEOTIDE SEQUENCE</scope>
    <source>
        <strain evidence="7">ZZ-2019</strain>
        <tissue evidence="7">Adductor muscle</tissue>
    </source>
</reference>
<proteinExistence type="predicted"/>
<feature type="compositionally biased region" description="Basic and acidic residues" evidence="3">
    <location>
        <begin position="1205"/>
        <end position="1214"/>
    </location>
</feature>
<feature type="compositionally biased region" description="Basic and acidic residues" evidence="3">
    <location>
        <begin position="1556"/>
        <end position="1577"/>
    </location>
</feature>
<dbReference type="Pfam" id="PF23083">
    <property type="entry name" value="FF_RHG35_4th"/>
    <property type="match status" value="1"/>
</dbReference>
<evidence type="ECO:0000256" key="2">
    <source>
        <dbReference type="ARBA" id="ARBA00022737"/>
    </source>
</evidence>
<feature type="region of interest" description="Disordered" evidence="3">
    <location>
        <begin position="1553"/>
        <end position="1578"/>
    </location>
</feature>
<protein>
    <recommendedName>
        <fullName evidence="9">Rho GTPase-activating protein 190</fullName>
    </recommendedName>
</protein>
<dbReference type="InterPro" id="IPR000198">
    <property type="entry name" value="RhoGAP_dom"/>
</dbReference>
<dbReference type="InterPro" id="IPR036397">
    <property type="entry name" value="RNaseH_sf"/>
</dbReference>
<dbReference type="InterPro" id="IPR008936">
    <property type="entry name" value="Rho_GTPase_activation_prot"/>
</dbReference>
<dbReference type="GO" id="GO:0008361">
    <property type="term" value="P:regulation of cell size"/>
    <property type="evidence" value="ECO:0007669"/>
    <property type="project" value="TreeGrafter"/>
</dbReference>
<dbReference type="GO" id="GO:0050770">
    <property type="term" value="P:regulation of axonogenesis"/>
    <property type="evidence" value="ECO:0007669"/>
    <property type="project" value="TreeGrafter"/>
</dbReference>
<dbReference type="InterPro" id="IPR032835">
    <property type="entry name" value="RhoGAP-FF1"/>
</dbReference>
<dbReference type="GO" id="GO:0005096">
    <property type="term" value="F:GTPase activator activity"/>
    <property type="evidence" value="ECO:0007669"/>
    <property type="project" value="UniProtKB-KW"/>
</dbReference>
<dbReference type="EMBL" id="VSWD01000005">
    <property type="protein sequence ID" value="KAK3101435.1"/>
    <property type="molecule type" value="Genomic_DNA"/>
</dbReference>
<evidence type="ECO:0000259" key="5">
    <source>
        <dbReference type="PROSITE" id="PS51852"/>
    </source>
</evidence>
<dbReference type="Gene3D" id="3.40.50.300">
    <property type="entry name" value="P-loop containing nucleotide triphosphate hydrolases"/>
    <property type="match status" value="1"/>
</dbReference>
<feature type="region of interest" description="Disordered" evidence="3">
    <location>
        <begin position="1188"/>
        <end position="1234"/>
    </location>
</feature>
<dbReference type="InterPro" id="IPR045786">
    <property type="entry name" value="RhoGAP_pG1_pG2"/>
</dbReference>
<evidence type="ECO:0000256" key="3">
    <source>
        <dbReference type="SAM" id="MobiDB-lite"/>
    </source>
</evidence>
<evidence type="ECO:0008006" key="9">
    <source>
        <dbReference type="Google" id="ProtNLM"/>
    </source>
</evidence>
<keyword evidence="1" id="KW-0343">GTPase activation</keyword>
<dbReference type="InterPro" id="IPR039007">
    <property type="entry name" value="pG1"/>
</dbReference>
<feature type="domain" description="PG2 pseudoGTPase" evidence="6">
    <location>
        <begin position="777"/>
        <end position="952"/>
    </location>
</feature>
<feature type="compositionally biased region" description="Basic residues" evidence="3">
    <location>
        <begin position="1465"/>
        <end position="1478"/>
    </location>
</feature>
<dbReference type="InterPro" id="IPR051978">
    <property type="entry name" value="Rho-GAP_domain"/>
</dbReference>
<dbReference type="PROSITE" id="PS51852">
    <property type="entry name" value="PG1"/>
    <property type="match status" value="1"/>
</dbReference>
<gene>
    <name evidence="7" type="ORF">FSP39_003567</name>
</gene>
<dbReference type="Gene3D" id="3.30.420.10">
    <property type="entry name" value="Ribonuclease H-like superfamily/Ribonuclease H"/>
    <property type="match status" value="1"/>
</dbReference>
<dbReference type="PRINTS" id="PR00449">
    <property type="entry name" value="RASTRNSFRMNG"/>
</dbReference>
<feature type="domain" description="PG1 pseudoGTPase" evidence="5">
    <location>
        <begin position="596"/>
        <end position="772"/>
    </location>
</feature>
<dbReference type="InterPro" id="IPR057284">
    <property type="entry name" value="FF_RHG35_4th"/>
</dbReference>
<feature type="region of interest" description="Disordered" evidence="3">
    <location>
        <begin position="957"/>
        <end position="996"/>
    </location>
</feature>
<dbReference type="PROSITE" id="PS50238">
    <property type="entry name" value="RHOGAP"/>
    <property type="match status" value="1"/>
</dbReference>
<dbReference type="InterPro" id="IPR039006">
    <property type="entry name" value="RhoGAP_pG2"/>
</dbReference>
<dbReference type="PANTHER" id="PTHR46005">
    <property type="entry name" value="RHO GTPASE-ACTIVATING PROTEIN 190"/>
    <property type="match status" value="1"/>
</dbReference>
<dbReference type="Pfam" id="PF00620">
    <property type="entry name" value="RhoGAP"/>
    <property type="match status" value="1"/>
</dbReference>
<dbReference type="GO" id="GO:0003924">
    <property type="term" value="F:GTPase activity"/>
    <property type="evidence" value="ECO:0007669"/>
    <property type="project" value="InterPro"/>
</dbReference>
<dbReference type="InterPro" id="IPR027417">
    <property type="entry name" value="P-loop_NTPase"/>
</dbReference>
<accession>A0AA88YKM6</accession>
<dbReference type="Gene3D" id="1.10.555.10">
    <property type="entry name" value="Rho GTPase activation protein"/>
    <property type="match status" value="1"/>
</dbReference>
<dbReference type="GO" id="GO:0007266">
    <property type="term" value="P:Rho protein signal transduction"/>
    <property type="evidence" value="ECO:0007669"/>
    <property type="project" value="TreeGrafter"/>
</dbReference>
<comment type="caution">
    <text evidence="7">The sequence shown here is derived from an EMBL/GenBank/DDBJ whole genome shotgun (WGS) entry which is preliminary data.</text>
</comment>
<feature type="compositionally biased region" description="Polar residues" evidence="3">
    <location>
        <begin position="1333"/>
        <end position="1345"/>
    </location>
</feature>
<dbReference type="GO" id="GO:0005829">
    <property type="term" value="C:cytosol"/>
    <property type="evidence" value="ECO:0007669"/>
    <property type="project" value="TreeGrafter"/>
</dbReference>
<evidence type="ECO:0000313" key="8">
    <source>
        <dbReference type="Proteomes" id="UP001186944"/>
    </source>
</evidence>
<dbReference type="Pfam" id="PF16512">
    <property type="entry name" value="RhoGAP-FF1"/>
    <property type="match status" value="1"/>
</dbReference>
<feature type="region of interest" description="Disordered" evidence="3">
    <location>
        <begin position="1431"/>
        <end position="1488"/>
    </location>
</feature>
<evidence type="ECO:0000313" key="7">
    <source>
        <dbReference type="EMBL" id="KAK3101435.1"/>
    </source>
</evidence>
<dbReference type="PANTHER" id="PTHR46005:SF4">
    <property type="entry name" value="RHO GTPASE-ACTIVATING PROTEIN 190"/>
    <property type="match status" value="1"/>
</dbReference>
<dbReference type="Pfam" id="PF00071">
    <property type="entry name" value="Ras"/>
    <property type="match status" value="1"/>
</dbReference>
<dbReference type="InterPro" id="IPR002713">
    <property type="entry name" value="FF_domain"/>
</dbReference>
<dbReference type="GO" id="GO:0003676">
    <property type="term" value="F:nucleic acid binding"/>
    <property type="evidence" value="ECO:0007669"/>
    <property type="project" value="InterPro"/>
</dbReference>
<dbReference type="CDD" id="cd00882">
    <property type="entry name" value="Ras_like_GTPase"/>
    <property type="match status" value="1"/>
</dbReference>
<feature type="compositionally biased region" description="Basic and acidic residues" evidence="3">
    <location>
        <begin position="1660"/>
        <end position="1671"/>
    </location>
</feature>
<organism evidence="7 8">
    <name type="scientific">Pinctada imbricata</name>
    <name type="common">Atlantic pearl-oyster</name>
    <name type="synonym">Pinctada martensii</name>
    <dbReference type="NCBI Taxonomy" id="66713"/>
    <lineage>
        <taxon>Eukaryota</taxon>
        <taxon>Metazoa</taxon>
        <taxon>Spiralia</taxon>
        <taxon>Lophotrochozoa</taxon>
        <taxon>Mollusca</taxon>
        <taxon>Bivalvia</taxon>
        <taxon>Autobranchia</taxon>
        <taxon>Pteriomorphia</taxon>
        <taxon>Pterioida</taxon>
        <taxon>Pterioidea</taxon>
        <taxon>Pteriidae</taxon>
        <taxon>Pinctada</taxon>
    </lineage>
</organism>
<dbReference type="Proteomes" id="UP001186944">
    <property type="component" value="Unassembled WGS sequence"/>
</dbReference>
<feature type="region of interest" description="Disordered" evidence="3">
    <location>
        <begin position="1308"/>
        <end position="1350"/>
    </location>
</feature>
<keyword evidence="8" id="KW-1185">Reference proteome</keyword>
<dbReference type="GO" id="GO:0005525">
    <property type="term" value="F:GTP binding"/>
    <property type="evidence" value="ECO:0007669"/>
    <property type="project" value="InterPro"/>
</dbReference>
<dbReference type="PROSITE" id="PS51853">
    <property type="entry name" value="PG2"/>
    <property type="match status" value="1"/>
</dbReference>
<feature type="region of interest" description="Disordered" evidence="3">
    <location>
        <begin position="1363"/>
        <end position="1389"/>
    </location>
</feature>
<dbReference type="SUPFAM" id="SSF48350">
    <property type="entry name" value="GTPase activation domain, GAP"/>
    <property type="match status" value="1"/>
</dbReference>
<feature type="compositionally biased region" description="Low complexity" evidence="3">
    <location>
        <begin position="986"/>
        <end position="996"/>
    </location>
</feature>